<dbReference type="RefSeq" id="WP_249831783.1">
    <property type="nucleotide sequence ID" value="NZ_JAMGBE010000003.1"/>
</dbReference>
<reference evidence="2" key="1">
    <citation type="submission" date="2022-05" db="EMBL/GenBank/DDBJ databases">
        <authorList>
            <person name="Jo J.-H."/>
            <person name="Im W.-T."/>
        </authorList>
    </citation>
    <scope>NUCLEOTIDE SEQUENCE</scope>
    <source>
        <strain evidence="2">SE220</strain>
    </source>
</reference>
<dbReference type="Pfam" id="PF07238">
    <property type="entry name" value="PilZ"/>
    <property type="match status" value="1"/>
</dbReference>
<feature type="domain" description="PilZ" evidence="1">
    <location>
        <begin position="25"/>
        <end position="97"/>
    </location>
</feature>
<protein>
    <recommendedName>
        <fullName evidence="1">PilZ domain-containing protein</fullName>
    </recommendedName>
</protein>
<dbReference type="SUPFAM" id="SSF141371">
    <property type="entry name" value="PilZ domain-like"/>
    <property type="match status" value="1"/>
</dbReference>
<evidence type="ECO:0000313" key="2">
    <source>
        <dbReference type="EMBL" id="MCL6730287.1"/>
    </source>
</evidence>
<gene>
    <name evidence="2" type="ORF">LZ538_09505</name>
</gene>
<proteinExistence type="predicted"/>
<name>A0ABT0S3C9_9SPHN</name>
<evidence type="ECO:0000313" key="3">
    <source>
        <dbReference type="Proteomes" id="UP001165342"/>
    </source>
</evidence>
<dbReference type="EMBL" id="JAMGBE010000003">
    <property type="protein sequence ID" value="MCL6730287.1"/>
    <property type="molecule type" value="Genomic_DNA"/>
</dbReference>
<accession>A0ABT0S3C9</accession>
<keyword evidence="3" id="KW-1185">Reference proteome</keyword>
<organism evidence="2 3">
    <name type="scientific">Sphingomonas hankyongi</name>
    <dbReference type="NCBI Taxonomy" id="2908209"/>
    <lineage>
        <taxon>Bacteria</taxon>
        <taxon>Pseudomonadati</taxon>
        <taxon>Pseudomonadota</taxon>
        <taxon>Alphaproteobacteria</taxon>
        <taxon>Sphingomonadales</taxon>
        <taxon>Sphingomonadaceae</taxon>
        <taxon>Sphingomonas</taxon>
    </lineage>
</organism>
<comment type="caution">
    <text evidence="2">The sequence shown here is derived from an EMBL/GenBank/DDBJ whole genome shotgun (WGS) entry which is preliminary data.</text>
</comment>
<evidence type="ECO:0000259" key="1">
    <source>
        <dbReference type="Pfam" id="PF07238"/>
    </source>
</evidence>
<dbReference type="Proteomes" id="UP001165342">
    <property type="component" value="Unassembled WGS sequence"/>
</dbReference>
<sequence>MDYPALAQAEVYSVHSKKVRHDDPRLDERSNVFLAATLQSASQSFTVRIRNISPMGALLEGPDLPGERQRARLRRGSLAVDGEVAWENGELRGIRFDGPVDVGAWVPRADNVRTRSLRRAGMSAGAQEVGEPAAHVRSQESSIEQLAAELLEICERILLQELSFETGDDVRRARSIALSLKKAGR</sequence>
<dbReference type="InterPro" id="IPR009875">
    <property type="entry name" value="PilZ_domain"/>
</dbReference>